<dbReference type="SMART" id="SM00184">
    <property type="entry name" value="RING"/>
    <property type="match status" value="1"/>
</dbReference>
<feature type="transmembrane region" description="Helical" evidence="9">
    <location>
        <begin position="52"/>
        <end position="73"/>
    </location>
</feature>
<dbReference type="InterPro" id="IPR011016">
    <property type="entry name" value="Znf_RING-CH"/>
</dbReference>
<accession>A0A9P5SPU6</accession>
<dbReference type="Gene3D" id="3.30.40.10">
    <property type="entry name" value="Zinc/RING finger domain, C3HC4 (zinc finger)"/>
    <property type="match status" value="1"/>
</dbReference>
<keyword evidence="2 9" id="KW-0812">Transmembrane</keyword>
<dbReference type="GO" id="GO:0008270">
    <property type="term" value="F:zinc ion binding"/>
    <property type="evidence" value="ECO:0007669"/>
    <property type="project" value="UniProtKB-KW"/>
</dbReference>
<evidence type="ECO:0000256" key="2">
    <source>
        <dbReference type="ARBA" id="ARBA00022692"/>
    </source>
</evidence>
<dbReference type="AlphaFoldDB" id="A0A9P5SPU6"/>
<keyword evidence="6 9" id="KW-1133">Transmembrane helix</keyword>
<evidence type="ECO:0000256" key="6">
    <source>
        <dbReference type="ARBA" id="ARBA00022989"/>
    </source>
</evidence>
<keyword evidence="7 9" id="KW-0472">Membrane</keyword>
<dbReference type="GO" id="GO:0016020">
    <property type="term" value="C:membrane"/>
    <property type="evidence" value="ECO:0007669"/>
    <property type="project" value="UniProtKB-SubCell"/>
</dbReference>
<dbReference type="EMBL" id="JAAAUY010000197">
    <property type="protein sequence ID" value="KAF9333538.1"/>
    <property type="molecule type" value="Genomic_DNA"/>
</dbReference>
<comment type="subcellular location">
    <subcellularLocation>
        <location evidence="1">Membrane</location>
        <topology evidence="1">Single-pass membrane protein</topology>
    </subcellularLocation>
</comment>
<name>A0A9P5SPU6_9FUNG</name>
<organism evidence="11 12">
    <name type="scientific">Podila minutissima</name>
    <dbReference type="NCBI Taxonomy" id="64525"/>
    <lineage>
        <taxon>Eukaryota</taxon>
        <taxon>Fungi</taxon>
        <taxon>Fungi incertae sedis</taxon>
        <taxon>Mucoromycota</taxon>
        <taxon>Mortierellomycotina</taxon>
        <taxon>Mortierellomycetes</taxon>
        <taxon>Mortierellales</taxon>
        <taxon>Mortierellaceae</taxon>
        <taxon>Podila</taxon>
    </lineage>
</organism>
<dbReference type="PROSITE" id="PS50089">
    <property type="entry name" value="ZF_RING_2"/>
    <property type="match status" value="1"/>
</dbReference>
<proteinExistence type="predicted"/>
<keyword evidence="4 8" id="KW-0863">Zinc-finger</keyword>
<protein>
    <recommendedName>
        <fullName evidence="10">RING-type domain-containing protein</fullName>
    </recommendedName>
</protein>
<reference evidence="11" key="1">
    <citation type="journal article" date="2020" name="Fungal Divers.">
        <title>Resolving the Mortierellaceae phylogeny through synthesis of multi-gene phylogenetics and phylogenomics.</title>
        <authorList>
            <person name="Vandepol N."/>
            <person name="Liber J."/>
            <person name="Desiro A."/>
            <person name="Na H."/>
            <person name="Kennedy M."/>
            <person name="Barry K."/>
            <person name="Grigoriev I.V."/>
            <person name="Miller A.N."/>
            <person name="O'Donnell K."/>
            <person name="Stajich J.E."/>
            <person name="Bonito G."/>
        </authorList>
    </citation>
    <scope>NUCLEOTIDE SEQUENCE</scope>
    <source>
        <strain evidence="11">NVP1</strain>
    </source>
</reference>
<keyword evidence="3" id="KW-0479">Metal-binding</keyword>
<keyword evidence="5" id="KW-0862">Zinc</keyword>
<evidence type="ECO:0000256" key="9">
    <source>
        <dbReference type="SAM" id="Phobius"/>
    </source>
</evidence>
<evidence type="ECO:0000256" key="3">
    <source>
        <dbReference type="ARBA" id="ARBA00022723"/>
    </source>
</evidence>
<feature type="domain" description="RING-type" evidence="10">
    <location>
        <begin position="244"/>
        <end position="286"/>
    </location>
</feature>
<evidence type="ECO:0000256" key="1">
    <source>
        <dbReference type="ARBA" id="ARBA00004167"/>
    </source>
</evidence>
<dbReference type="Proteomes" id="UP000696485">
    <property type="component" value="Unassembled WGS sequence"/>
</dbReference>
<dbReference type="PANTHER" id="PTHR47168:SF1">
    <property type="entry name" value="OS02G0798600 PROTEIN"/>
    <property type="match status" value="1"/>
</dbReference>
<keyword evidence="12" id="KW-1185">Reference proteome</keyword>
<gene>
    <name evidence="11" type="ORF">BG006_003473</name>
</gene>
<evidence type="ECO:0000256" key="8">
    <source>
        <dbReference type="PROSITE-ProRule" id="PRU00175"/>
    </source>
</evidence>
<evidence type="ECO:0000256" key="5">
    <source>
        <dbReference type="ARBA" id="ARBA00022833"/>
    </source>
</evidence>
<dbReference type="InterPro" id="IPR001841">
    <property type="entry name" value="Znf_RING"/>
</dbReference>
<dbReference type="InterPro" id="IPR013083">
    <property type="entry name" value="Znf_RING/FYVE/PHD"/>
</dbReference>
<evidence type="ECO:0000256" key="4">
    <source>
        <dbReference type="ARBA" id="ARBA00022771"/>
    </source>
</evidence>
<evidence type="ECO:0000313" key="11">
    <source>
        <dbReference type="EMBL" id="KAF9333538.1"/>
    </source>
</evidence>
<evidence type="ECO:0000259" key="10">
    <source>
        <dbReference type="PROSITE" id="PS50089"/>
    </source>
</evidence>
<dbReference type="PANTHER" id="PTHR47168">
    <property type="entry name" value="RING ZINC FINGER DOMAIN SUPERFAMILY PROTEIN-RELATED"/>
    <property type="match status" value="1"/>
</dbReference>
<comment type="caution">
    <text evidence="11">The sequence shown here is derived from an EMBL/GenBank/DDBJ whole genome shotgun (WGS) entry which is preliminary data.</text>
</comment>
<evidence type="ECO:0000256" key="7">
    <source>
        <dbReference type="ARBA" id="ARBA00023136"/>
    </source>
</evidence>
<evidence type="ECO:0000313" key="12">
    <source>
        <dbReference type="Proteomes" id="UP000696485"/>
    </source>
</evidence>
<dbReference type="InterPro" id="IPR051653">
    <property type="entry name" value="E3_ligase_sorting_rcpt"/>
</dbReference>
<dbReference type="Pfam" id="PF13639">
    <property type="entry name" value="zf-RING_2"/>
    <property type="match status" value="1"/>
</dbReference>
<dbReference type="SMART" id="SM00744">
    <property type="entry name" value="RINGv"/>
    <property type="match status" value="1"/>
</dbReference>
<dbReference type="FunFam" id="3.30.40.10:FF:000388">
    <property type="entry name" value="Putative RING zinc finger domain superfamily protein"/>
    <property type="match status" value="1"/>
</dbReference>
<sequence length="306" mass="33934">MATLTWALVPSLSSSTQPSLTSATYVAAEPTATQIKDIPDYSHAAAYLSMRIMTVGGLTLLLIGLCCLAAVLLRFSRYERHTVHVVDNEKVLVLDQTTINNTFPIRIYPSTQRLFLDEDEMVITAVTDLAPLPDTIKEMVESVEILSPTIEKQHQNHYSFNGIARVGKLWSRESSRGPSRCNSPTPSQLSQLPSFTTSMTMLENSDDPSPVIPQPATLIPMPDVASKENADIKLETTESSEELCSICLGEYETDDRIRILPCGHEYHTECVDIWLTHKSTHCPLCKHDLLIDIQSPSPVMVINPIL</sequence>
<dbReference type="SUPFAM" id="SSF57850">
    <property type="entry name" value="RING/U-box"/>
    <property type="match status" value="1"/>
</dbReference>